<evidence type="ECO:0000256" key="5">
    <source>
        <dbReference type="ARBA" id="ARBA00023002"/>
    </source>
</evidence>
<feature type="domain" description="FAD dependent oxidoreductase" evidence="9">
    <location>
        <begin position="18"/>
        <end position="328"/>
    </location>
</feature>
<comment type="catalytic activity">
    <reaction evidence="8">
        <text>a D-alpha-amino acid + O2 + H2O = a 2-oxocarboxylate + H2O2 + NH4(+)</text>
        <dbReference type="Rhea" id="RHEA:21816"/>
        <dbReference type="ChEBI" id="CHEBI:15377"/>
        <dbReference type="ChEBI" id="CHEBI:15379"/>
        <dbReference type="ChEBI" id="CHEBI:16240"/>
        <dbReference type="ChEBI" id="CHEBI:28938"/>
        <dbReference type="ChEBI" id="CHEBI:35179"/>
        <dbReference type="ChEBI" id="CHEBI:59871"/>
        <dbReference type="EC" id="1.4.3.3"/>
    </reaction>
    <physiologicalReaction direction="left-to-right" evidence="8">
        <dbReference type="Rhea" id="RHEA:21817"/>
    </physiologicalReaction>
</comment>
<dbReference type="OrthoDB" id="9790035at2"/>
<reference evidence="10 11" key="1">
    <citation type="submission" date="2019-03" db="EMBL/GenBank/DDBJ databases">
        <title>Genomic Encyclopedia of Type Strains, Phase IV (KMG-IV): sequencing the most valuable type-strain genomes for metagenomic binning, comparative biology and taxonomic classification.</title>
        <authorList>
            <person name="Goeker M."/>
        </authorList>
    </citation>
    <scope>NUCLEOTIDE SEQUENCE [LARGE SCALE GENOMIC DNA]</scope>
    <source>
        <strain evidence="10 11">DSM 22958</strain>
    </source>
</reference>
<dbReference type="RefSeq" id="WP_132001966.1">
    <property type="nucleotide sequence ID" value="NZ_JBHUNN010000002.1"/>
</dbReference>
<dbReference type="SUPFAM" id="SSF54373">
    <property type="entry name" value="FAD-linked reductases, C-terminal domain"/>
    <property type="match status" value="1"/>
</dbReference>
<dbReference type="PANTHER" id="PTHR11530:SF11">
    <property type="entry name" value="D-ASPARTATE OXIDASE"/>
    <property type="match status" value="1"/>
</dbReference>
<comment type="similarity">
    <text evidence="2">Belongs to the DAMOX/DASOX family.</text>
</comment>
<sequence length="356" mass="38110">MTTANTQPPDTSRDAPAVSVVGAGVAGSWCALALAQAGCAVTLYDQGAGDLAGTTSYWAGGMLAPDCEAEVSEPLVMRLGHRSLALWRAAFPDAAFHGSLIVAHPRDRADFERFARITPGHQRVDAAQIATLEPALEGRFRDGLFFAAEGHVEPRRVVPAIHARLRALGASLRFGAPVDPESLDGLVIDCRGMAARDALPALRGVKGEVVTIETPEISLTRPVRLLHPRWPLYVIPRPNNRFVIGASTIESEDDRISVRSALELMSAAFAIHPAFGEARIVEMGAGLRPAFPDHAPRVAVEGRIVRVNGLYRHGFLMAPAIAEAVTRWIVDGVRDDELFHVAGRAATAPTLEEATP</sequence>
<keyword evidence="11" id="KW-1185">Reference proteome</keyword>
<dbReference type="GO" id="GO:0071949">
    <property type="term" value="F:FAD binding"/>
    <property type="evidence" value="ECO:0007669"/>
    <property type="project" value="InterPro"/>
</dbReference>
<dbReference type="PANTHER" id="PTHR11530">
    <property type="entry name" value="D-AMINO ACID OXIDASE"/>
    <property type="match status" value="1"/>
</dbReference>
<evidence type="ECO:0000256" key="3">
    <source>
        <dbReference type="ARBA" id="ARBA00022630"/>
    </source>
</evidence>
<dbReference type="AlphaFoldDB" id="A0A4R2GZE5"/>
<evidence type="ECO:0000256" key="7">
    <source>
        <dbReference type="ARBA" id="ARBA00039751"/>
    </source>
</evidence>
<evidence type="ECO:0000313" key="10">
    <source>
        <dbReference type="EMBL" id="TCO16066.1"/>
    </source>
</evidence>
<evidence type="ECO:0000256" key="8">
    <source>
        <dbReference type="ARBA" id="ARBA00049547"/>
    </source>
</evidence>
<dbReference type="Proteomes" id="UP000294881">
    <property type="component" value="Unassembled WGS sequence"/>
</dbReference>
<dbReference type="InterPro" id="IPR036188">
    <property type="entry name" value="FAD/NAD-bd_sf"/>
</dbReference>
<dbReference type="Gene3D" id="3.30.9.10">
    <property type="entry name" value="D-Amino Acid Oxidase, subunit A, domain 2"/>
    <property type="match status" value="1"/>
</dbReference>
<gene>
    <name evidence="10" type="ORF">EV666_101316</name>
</gene>
<dbReference type="Pfam" id="PF01266">
    <property type="entry name" value="DAO"/>
    <property type="match status" value="1"/>
</dbReference>
<comment type="cofactor">
    <cofactor evidence="1">
        <name>FAD</name>
        <dbReference type="ChEBI" id="CHEBI:57692"/>
    </cofactor>
</comment>
<dbReference type="Gene3D" id="3.50.50.60">
    <property type="entry name" value="FAD/NAD(P)-binding domain"/>
    <property type="match status" value="1"/>
</dbReference>
<name>A0A4R2GZE5_9HYPH</name>
<dbReference type="SUPFAM" id="SSF51971">
    <property type="entry name" value="Nucleotide-binding domain"/>
    <property type="match status" value="1"/>
</dbReference>
<dbReference type="GO" id="GO:0003884">
    <property type="term" value="F:D-amino-acid oxidase activity"/>
    <property type="evidence" value="ECO:0007669"/>
    <property type="project" value="UniProtKB-EC"/>
</dbReference>
<dbReference type="InterPro" id="IPR023209">
    <property type="entry name" value="DAO"/>
</dbReference>
<proteinExistence type="inferred from homology"/>
<evidence type="ECO:0000256" key="1">
    <source>
        <dbReference type="ARBA" id="ARBA00001974"/>
    </source>
</evidence>
<keyword evidence="5" id="KW-0560">Oxidoreductase</keyword>
<evidence type="ECO:0000256" key="6">
    <source>
        <dbReference type="ARBA" id="ARBA00039101"/>
    </source>
</evidence>
<organism evidence="10 11">
    <name type="scientific">Camelimonas lactis</name>
    <dbReference type="NCBI Taxonomy" id="659006"/>
    <lineage>
        <taxon>Bacteria</taxon>
        <taxon>Pseudomonadati</taxon>
        <taxon>Pseudomonadota</taxon>
        <taxon>Alphaproteobacteria</taxon>
        <taxon>Hyphomicrobiales</taxon>
        <taxon>Chelatococcaceae</taxon>
        <taxon>Camelimonas</taxon>
    </lineage>
</organism>
<evidence type="ECO:0000256" key="4">
    <source>
        <dbReference type="ARBA" id="ARBA00022827"/>
    </source>
</evidence>
<evidence type="ECO:0000259" key="9">
    <source>
        <dbReference type="Pfam" id="PF01266"/>
    </source>
</evidence>
<protein>
    <recommendedName>
        <fullName evidence="7">D-amino-acid oxidase</fullName>
        <ecNumber evidence="6">1.4.3.3</ecNumber>
    </recommendedName>
</protein>
<keyword evidence="4" id="KW-0274">FAD</keyword>
<dbReference type="InterPro" id="IPR006076">
    <property type="entry name" value="FAD-dep_OxRdtase"/>
</dbReference>
<evidence type="ECO:0000313" key="11">
    <source>
        <dbReference type="Proteomes" id="UP000294881"/>
    </source>
</evidence>
<dbReference type="EC" id="1.4.3.3" evidence="6"/>
<accession>A0A4R2GZE5</accession>
<keyword evidence="3" id="KW-0285">Flavoprotein</keyword>
<dbReference type="EMBL" id="SLWL01000001">
    <property type="protein sequence ID" value="TCO16066.1"/>
    <property type="molecule type" value="Genomic_DNA"/>
</dbReference>
<comment type="caution">
    <text evidence="10">The sequence shown here is derived from an EMBL/GenBank/DDBJ whole genome shotgun (WGS) entry which is preliminary data.</text>
</comment>
<dbReference type="GO" id="GO:0046416">
    <property type="term" value="P:D-amino acid metabolic process"/>
    <property type="evidence" value="ECO:0007669"/>
    <property type="project" value="InterPro"/>
</dbReference>
<evidence type="ECO:0000256" key="2">
    <source>
        <dbReference type="ARBA" id="ARBA00006730"/>
    </source>
</evidence>